<dbReference type="Gene3D" id="3.90.79.10">
    <property type="entry name" value="Nucleoside Triphosphate Pyrophosphohydrolase"/>
    <property type="match status" value="1"/>
</dbReference>
<evidence type="ECO:0000256" key="2">
    <source>
        <dbReference type="ARBA" id="ARBA00009070"/>
    </source>
</evidence>
<evidence type="ECO:0000259" key="10">
    <source>
        <dbReference type="PROSITE" id="PS51462"/>
    </source>
</evidence>
<name>A0A6P8HIA4_ACTTE</name>
<organism evidence="11 12">
    <name type="scientific">Actinia tenebrosa</name>
    <name type="common">Australian red waratah sea anemone</name>
    <dbReference type="NCBI Taxonomy" id="6105"/>
    <lineage>
        <taxon>Eukaryota</taxon>
        <taxon>Metazoa</taxon>
        <taxon>Cnidaria</taxon>
        <taxon>Anthozoa</taxon>
        <taxon>Hexacorallia</taxon>
        <taxon>Actiniaria</taxon>
        <taxon>Actiniidae</taxon>
        <taxon>Actinia</taxon>
    </lineage>
</organism>
<proteinExistence type="inferred from homology"/>
<dbReference type="CDD" id="cd04661">
    <property type="entry name" value="NUDIX_MRP_L46"/>
    <property type="match status" value="1"/>
</dbReference>
<keyword evidence="5" id="KW-0496">Mitochondrion</keyword>
<dbReference type="PROSITE" id="PS51462">
    <property type="entry name" value="NUDIX"/>
    <property type="match status" value="1"/>
</dbReference>
<sequence>MAAECMVFRGTKVFTSLFTNRGLSFSCYRNLKTVTSVIQHSSKPHLNSTFYNKKLYSTSVKVKIETDPGRLSNIFSAVCVERLPFIVPEKTELQKQYEELQDQLELERSALSEDEVKVKKVMERKKKLTERDEEENMEIAQFEEQRKEFQEEHEEEYRHFQPGSRETDADKNNDLKSSHRKLQNTLILLLKTPDAQWEMPQSNVQEKETLRQAAERRLKEVCGSEINVKYITNAPAGVVKIPHQETRTTNKVFFYKACFLGGTINLGTEYQNYAWVTREEMKDFVKPEYYKTVSRFVR</sequence>
<protein>
    <recommendedName>
        <fullName evidence="7">Large ribosomal subunit protein mL46</fullName>
    </recommendedName>
    <alternativeName>
        <fullName evidence="8">39S ribosomal protein L46, mitochondrial</fullName>
    </alternativeName>
</protein>
<keyword evidence="11" id="KW-1185">Reference proteome</keyword>
<dbReference type="InterPro" id="IPR000086">
    <property type="entry name" value="NUDIX_hydrolase_dom"/>
</dbReference>
<gene>
    <name evidence="12" type="primary">LOC116289492</name>
</gene>
<comment type="subcellular location">
    <subcellularLocation>
        <location evidence="1">Mitochondrion</location>
    </subcellularLocation>
</comment>
<dbReference type="AlphaFoldDB" id="A0A6P8HIA4"/>
<feature type="region of interest" description="Disordered" evidence="9">
    <location>
        <begin position="145"/>
        <end position="175"/>
    </location>
</feature>
<evidence type="ECO:0000256" key="7">
    <source>
        <dbReference type="ARBA" id="ARBA00035190"/>
    </source>
</evidence>
<evidence type="ECO:0000256" key="6">
    <source>
        <dbReference type="ARBA" id="ARBA00023274"/>
    </source>
</evidence>
<evidence type="ECO:0000256" key="4">
    <source>
        <dbReference type="ARBA" id="ARBA00022980"/>
    </source>
</evidence>
<feature type="domain" description="Nudix hydrolase" evidence="10">
    <location>
        <begin position="162"/>
        <end position="298"/>
    </location>
</feature>
<evidence type="ECO:0000313" key="12">
    <source>
        <dbReference type="RefSeq" id="XP_031552295.1"/>
    </source>
</evidence>
<dbReference type="GO" id="GO:0005743">
    <property type="term" value="C:mitochondrial inner membrane"/>
    <property type="evidence" value="ECO:0007669"/>
    <property type="project" value="UniProtKB-ARBA"/>
</dbReference>
<evidence type="ECO:0000256" key="1">
    <source>
        <dbReference type="ARBA" id="ARBA00004173"/>
    </source>
</evidence>
<dbReference type="GO" id="GO:0003735">
    <property type="term" value="F:structural constituent of ribosome"/>
    <property type="evidence" value="ECO:0007669"/>
    <property type="project" value="InterPro"/>
</dbReference>
<dbReference type="InterPro" id="IPR033650">
    <property type="entry name" value="Ribosomal_mL46_NUDIX"/>
</dbReference>
<evidence type="ECO:0000256" key="8">
    <source>
        <dbReference type="ARBA" id="ARBA00035534"/>
    </source>
</evidence>
<accession>A0A6P8HIA4</accession>
<dbReference type="InterPro" id="IPR015797">
    <property type="entry name" value="NUDIX_hydrolase-like_dom_sf"/>
</dbReference>
<dbReference type="GeneID" id="116289492"/>
<dbReference type="SUPFAM" id="SSF55811">
    <property type="entry name" value="Nudix"/>
    <property type="match status" value="1"/>
</dbReference>
<evidence type="ECO:0000256" key="9">
    <source>
        <dbReference type="SAM" id="MobiDB-lite"/>
    </source>
</evidence>
<dbReference type="InterPro" id="IPR040008">
    <property type="entry name" value="Ribosomal_mL46"/>
</dbReference>
<dbReference type="Pfam" id="PF11788">
    <property type="entry name" value="MRP-L46"/>
    <property type="match status" value="1"/>
</dbReference>
<keyword evidence="4" id="KW-0689">Ribosomal protein</keyword>
<keyword evidence="6" id="KW-0687">Ribonucleoprotein</keyword>
<evidence type="ECO:0000313" key="11">
    <source>
        <dbReference type="Proteomes" id="UP000515163"/>
    </source>
</evidence>
<dbReference type="KEGG" id="aten:116289492"/>
<dbReference type="FunCoup" id="A0A6P8HIA4">
    <property type="interactions" value="1036"/>
</dbReference>
<reference evidence="12" key="1">
    <citation type="submission" date="2025-08" db="UniProtKB">
        <authorList>
            <consortium name="RefSeq"/>
        </authorList>
    </citation>
    <scope>IDENTIFICATION</scope>
    <source>
        <tissue evidence="12">Tentacle</tissue>
    </source>
</reference>
<evidence type="ECO:0000256" key="5">
    <source>
        <dbReference type="ARBA" id="ARBA00023128"/>
    </source>
</evidence>
<comment type="similarity">
    <text evidence="2">Belongs to the mitochondrion-specific ribosomal protein mL46 family.</text>
</comment>
<dbReference type="RefSeq" id="XP_031552295.1">
    <property type="nucleotide sequence ID" value="XM_031696435.1"/>
</dbReference>
<dbReference type="InParanoid" id="A0A6P8HIA4"/>
<dbReference type="GO" id="GO:0005762">
    <property type="term" value="C:mitochondrial large ribosomal subunit"/>
    <property type="evidence" value="ECO:0007669"/>
    <property type="project" value="TreeGrafter"/>
</dbReference>
<dbReference type="InterPro" id="IPR021757">
    <property type="entry name" value="Ribosomal_mL46_N"/>
</dbReference>
<dbReference type="FunFam" id="3.90.79.10:FF:000018">
    <property type="entry name" value="39S ribosomal protein L46, mitochondrial"/>
    <property type="match status" value="1"/>
</dbReference>
<dbReference type="OrthoDB" id="194611at2759"/>
<dbReference type="Pfam" id="PF00293">
    <property type="entry name" value="NUDIX"/>
    <property type="match status" value="1"/>
</dbReference>
<dbReference type="PANTHER" id="PTHR13124">
    <property type="entry name" value="39S RIBOSOMAL PROTEIN L46, MITOCHONDRIAL PRECURSOR-RELATED"/>
    <property type="match status" value="1"/>
</dbReference>
<dbReference type="PANTHER" id="PTHR13124:SF12">
    <property type="entry name" value="LARGE RIBOSOMAL SUBUNIT PROTEIN ML46"/>
    <property type="match status" value="1"/>
</dbReference>
<evidence type="ECO:0000256" key="3">
    <source>
        <dbReference type="ARBA" id="ARBA00022946"/>
    </source>
</evidence>
<keyword evidence="3" id="KW-0809">Transit peptide</keyword>
<dbReference type="Proteomes" id="UP000515163">
    <property type="component" value="Unplaced"/>
</dbReference>